<keyword evidence="1" id="KW-0812">Transmembrane</keyword>
<organism evidence="2">
    <name type="scientific">Cacopsylla melanoneura</name>
    <dbReference type="NCBI Taxonomy" id="428564"/>
    <lineage>
        <taxon>Eukaryota</taxon>
        <taxon>Metazoa</taxon>
        <taxon>Ecdysozoa</taxon>
        <taxon>Arthropoda</taxon>
        <taxon>Hexapoda</taxon>
        <taxon>Insecta</taxon>
        <taxon>Pterygota</taxon>
        <taxon>Neoptera</taxon>
        <taxon>Paraneoptera</taxon>
        <taxon>Hemiptera</taxon>
        <taxon>Sternorrhyncha</taxon>
        <taxon>Psylloidea</taxon>
        <taxon>Psyllidae</taxon>
        <taxon>Psyllinae</taxon>
        <taxon>Cacopsylla</taxon>
    </lineage>
</organism>
<evidence type="ECO:0000313" key="2">
    <source>
        <dbReference type="EMBL" id="CAG6616713.1"/>
    </source>
</evidence>
<proteinExistence type="predicted"/>
<keyword evidence="1" id="KW-1133">Transmembrane helix</keyword>
<dbReference type="AlphaFoldDB" id="A0A8D8M274"/>
<protein>
    <submittedName>
        <fullName evidence="2">Uncharacterized protein</fullName>
    </submittedName>
</protein>
<sequence>MHYMPKYTKTWITKNPRNMHLNMQICKIRSLDEISSWSLFNKPSCTQERLPLRSSSYLTILLIFIQMIESNLLIILLLLNPGNICVLDFLRLVTLSHYIFRHNMFTINILV</sequence>
<keyword evidence="1" id="KW-0472">Membrane</keyword>
<accession>A0A8D8M274</accession>
<name>A0A8D8M274_9HEMI</name>
<evidence type="ECO:0000256" key="1">
    <source>
        <dbReference type="SAM" id="Phobius"/>
    </source>
</evidence>
<feature type="transmembrane region" description="Helical" evidence="1">
    <location>
        <begin position="57"/>
        <end position="79"/>
    </location>
</feature>
<reference evidence="2" key="1">
    <citation type="submission" date="2021-05" db="EMBL/GenBank/DDBJ databases">
        <authorList>
            <person name="Alioto T."/>
            <person name="Alioto T."/>
            <person name="Gomez Garrido J."/>
        </authorList>
    </citation>
    <scope>NUCLEOTIDE SEQUENCE</scope>
</reference>
<dbReference type="EMBL" id="HBUF01036700">
    <property type="protein sequence ID" value="CAG6616712.1"/>
    <property type="molecule type" value="Transcribed_RNA"/>
</dbReference>
<dbReference type="EMBL" id="HBUF01036701">
    <property type="protein sequence ID" value="CAG6616713.1"/>
    <property type="molecule type" value="Transcribed_RNA"/>
</dbReference>